<feature type="transmembrane region" description="Helical" evidence="6">
    <location>
        <begin position="184"/>
        <end position="205"/>
    </location>
</feature>
<dbReference type="Proteomes" id="UP000276864">
    <property type="component" value="Unassembled WGS sequence"/>
</dbReference>
<dbReference type="Gene3D" id="1.20.1740.10">
    <property type="entry name" value="Amino acid/polyamine transporter I"/>
    <property type="match status" value="1"/>
</dbReference>
<keyword evidence="5 6" id="KW-0472">Membrane</keyword>
<feature type="transmembrane region" description="Helical" evidence="6">
    <location>
        <begin position="65"/>
        <end position="84"/>
    </location>
</feature>
<dbReference type="PANTHER" id="PTHR45649:SF41">
    <property type="entry name" value="TRANSPORTER, PUTATIVE (EUROFUNG)-RELATED"/>
    <property type="match status" value="1"/>
</dbReference>
<feature type="transmembrane region" description="Helical" evidence="6">
    <location>
        <begin position="135"/>
        <end position="153"/>
    </location>
</feature>
<accession>A0A3M7BR26</accession>
<gene>
    <name evidence="7" type="ORF">D0866_00064</name>
</gene>
<comment type="caution">
    <text evidence="7">The sequence shown here is derived from an EMBL/GenBank/DDBJ whole genome shotgun (WGS) entry which is preliminary data.</text>
</comment>
<dbReference type="PANTHER" id="PTHR45649">
    <property type="entry name" value="AMINO-ACID PERMEASE BAT1"/>
    <property type="match status" value="1"/>
</dbReference>
<evidence type="ECO:0000256" key="5">
    <source>
        <dbReference type="ARBA" id="ARBA00023136"/>
    </source>
</evidence>
<evidence type="ECO:0000256" key="6">
    <source>
        <dbReference type="SAM" id="Phobius"/>
    </source>
</evidence>
<feature type="transmembrane region" description="Helical" evidence="6">
    <location>
        <begin position="302"/>
        <end position="325"/>
    </location>
</feature>
<evidence type="ECO:0000313" key="7">
    <source>
        <dbReference type="EMBL" id="RMY42211.1"/>
    </source>
</evidence>
<dbReference type="GO" id="GO:0016020">
    <property type="term" value="C:membrane"/>
    <property type="evidence" value="ECO:0007669"/>
    <property type="project" value="UniProtKB-SubCell"/>
</dbReference>
<feature type="transmembrane region" description="Helical" evidence="6">
    <location>
        <begin position="260"/>
        <end position="282"/>
    </location>
</feature>
<evidence type="ECO:0000256" key="3">
    <source>
        <dbReference type="ARBA" id="ARBA00022692"/>
    </source>
</evidence>
<dbReference type="AlphaFoldDB" id="A0A3M7BR26"/>
<keyword evidence="3 6" id="KW-0812">Transmembrane</keyword>
<feature type="transmembrane region" description="Helical" evidence="6">
    <location>
        <begin position="234"/>
        <end position="254"/>
    </location>
</feature>
<evidence type="ECO:0000256" key="2">
    <source>
        <dbReference type="ARBA" id="ARBA00022448"/>
    </source>
</evidence>
<evidence type="ECO:0008006" key="9">
    <source>
        <dbReference type="Google" id="ProtNLM"/>
    </source>
</evidence>
<dbReference type="Pfam" id="PF13520">
    <property type="entry name" value="AA_permease_2"/>
    <property type="match status" value="1"/>
</dbReference>
<keyword evidence="2" id="KW-0813">Transport</keyword>
<evidence type="ECO:0000256" key="1">
    <source>
        <dbReference type="ARBA" id="ARBA00004141"/>
    </source>
</evidence>
<proteinExistence type="predicted"/>
<dbReference type="InterPro" id="IPR002293">
    <property type="entry name" value="AA/rel_permease1"/>
</dbReference>
<feature type="transmembrane region" description="Helical" evidence="6">
    <location>
        <begin position="16"/>
        <end position="34"/>
    </location>
</feature>
<keyword evidence="4 6" id="KW-1133">Transmembrane helix</keyword>
<evidence type="ECO:0000313" key="8">
    <source>
        <dbReference type="Proteomes" id="UP000276864"/>
    </source>
</evidence>
<reference evidence="7 8" key="1">
    <citation type="journal article" date="2018" name="BMC Genomics">
        <title>Genomic evidence for intraspecific hybridization in a clonal and extremely halotolerant yeast.</title>
        <authorList>
            <person name="Gostincar C."/>
            <person name="Stajich J.E."/>
            <person name="Zupancic J."/>
            <person name="Zalar P."/>
            <person name="Gunde-Cimerman N."/>
        </authorList>
    </citation>
    <scope>NUCLEOTIDE SEQUENCE [LARGE SCALE GENOMIC DNA]</scope>
    <source>
        <strain evidence="7 8">EXF-6651</strain>
    </source>
</reference>
<evidence type="ECO:0000256" key="4">
    <source>
        <dbReference type="ARBA" id="ARBA00022989"/>
    </source>
</evidence>
<organism evidence="7 8">
    <name type="scientific">Hortaea werneckii</name>
    <name type="common">Black yeast</name>
    <name type="synonym">Cladosporium werneckii</name>
    <dbReference type="NCBI Taxonomy" id="91943"/>
    <lineage>
        <taxon>Eukaryota</taxon>
        <taxon>Fungi</taxon>
        <taxon>Dikarya</taxon>
        <taxon>Ascomycota</taxon>
        <taxon>Pezizomycotina</taxon>
        <taxon>Dothideomycetes</taxon>
        <taxon>Dothideomycetidae</taxon>
        <taxon>Mycosphaerellales</taxon>
        <taxon>Teratosphaeriaceae</taxon>
        <taxon>Hortaea</taxon>
    </lineage>
</organism>
<dbReference type="EMBL" id="QWIM01000003">
    <property type="protein sequence ID" value="RMY42211.1"/>
    <property type="molecule type" value="Genomic_DNA"/>
</dbReference>
<dbReference type="GO" id="GO:0022857">
    <property type="term" value="F:transmembrane transporter activity"/>
    <property type="evidence" value="ECO:0007669"/>
    <property type="project" value="InterPro"/>
</dbReference>
<comment type="subcellular location">
    <subcellularLocation>
        <location evidence="1">Membrane</location>
        <topology evidence="1">Multi-pass membrane protein</topology>
    </subcellularLocation>
</comment>
<sequence>MSKSAIGDSGIRACSLLPGTSIHALVALVALFSLRRKRPLEFRLGTGAMRSTVAIRPVFQRPASGCFVGLFAIIVPIWILSPVAPAKQVFTVFRNHGGWDSYGTATLVGFDYVVHMSEEVQDASLTMPRALNASFLFNNLFGLSIIITIAFTIRDIDNVLATPTGTTAVQWILNSTGSVGGTNVMITLVSITLFAAVIAEVAAASRQLSSSARERDAPGHRWVAHITHGSNIRLNAVMISFAVTSASALVNLGSTTALNAIISLALVALLISYTVCIGYVALRRVRGQPLPKRKWSLGKLGLPINIAACLFLVPLFVFACFPPTASLTAFSMNYGVVMFTGVIFLALAYYAVHGRKVYVSPVVHVDCESEK</sequence>
<feature type="transmembrane region" description="Helical" evidence="6">
    <location>
        <begin position="331"/>
        <end position="352"/>
    </location>
</feature>
<protein>
    <recommendedName>
        <fullName evidence="9">Amino acid permease/ SLC12A domain-containing protein</fullName>
    </recommendedName>
</protein>
<name>A0A3M7BR26_HORWE</name>